<feature type="signal peptide" evidence="2">
    <location>
        <begin position="1"/>
        <end position="26"/>
    </location>
</feature>
<comment type="caution">
    <text evidence="4">The sequence shown here is derived from an EMBL/GenBank/DDBJ whole genome shotgun (WGS) entry which is preliminary data.</text>
</comment>
<keyword evidence="5" id="KW-1185">Reference proteome</keyword>
<dbReference type="Proteomes" id="UP000321532">
    <property type="component" value="Unassembled WGS sequence"/>
</dbReference>
<evidence type="ECO:0000259" key="3">
    <source>
        <dbReference type="Pfam" id="PF20606"/>
    </source>
</evidence>
<evidence type="ECO:0000256" key="2">
    <source>
        <dbReference type="SAM" id="SignalP"/>
    </source>
</evidence>
<feature type="coiled-coil region" evidence="1">
    <location>
        <begin position="163"/>
        <end position="212"/>
    </location>
</feature>
<keyword evidence="2" id="KW-0732">Signal</keyword>
<dbReference type="AlphaFoldDB" id="A0A512ATD5"/>
<evidence type="ECO:0000313" key="4">
    <source>
        <dbReference type="EMBL" id="GEO02958.1"/>
    </source>
</evidence>
<evidence type="ECO:0000313" key="5">
    <source>
        <dbReference type="Proteomes" id="UP000321532"/>
    </source>
</evidence>
<dbReference type="EMBL" id="BJYS01000003">
    <property type="protein sequence ID" value="GEO02958.1"/>
    <property type="molecule type" value="Genomic_DNA"/>
</dbReference>
<reference evidence="4 5" key="1">
    <citation type="submission" date="2019-07" db="EMBL/GenBank/DDBJ databases">
        <title>Whole genome shotgun sequence of Adhaeribacter aerolatus NBRC 106133.</title>
        <authorList>
            <person name="Hosoyama A."/>
            <person name="Uohara A."/>
            <person name="Ohji S."/>
            <person name="Ichikawa N."/>
        </authorList>
    </citation>
    <scope>NUCLEOTIDE SEQUENCE [LARGE SCALE GENOMIC DNA]</scope>
    <source>
        <strain evidence="4 5">NBRC 106133</strain>
    </source>
</reference>
<protein>
    <recommendedName>
        <fullName evidence="3">DUF6799 domain-containing protein</fullName>
    </recommendedName>
</protein>
<feature type="domain" description="DUF6799" evidence="3">
    <location>
        <begin position="45"/>
        <end position="106"/>
    </location>
</feature>
<name>A0A512ATD5_9BACT</name>
<keyword evidence="1" id="KW-0175">Coiled coil</keyword>
<gene>
    <name evidence="4" type="ORF">AAE02nite_06220</name>
</gene>
<dbReference type="InterPro" id="IPR046478">
    <property type="entry name" value="DUF6799"/>
</dbReference>
<accession>A0A512ATD5</accession>
<evidence type="ECO:0000256" key="1">
    <source>
        <dbReference type="SAM" id="Coils"/>
    </source>
</evidence>
<proteinExistence type="predicted"/>
<sequence length="213" mass="23945">MYPIMKKSFLLFLTFLFISGAELASAQTATSTQAPTQDLQPSRLKDGYAMHQGKMIQIKNGEITPLTQDVTLPNGTKVLRDGTVLLPKKKRQKIQEGYVLNNEGKIVMLDYDMFRYDVIQDHAHKTVGSTATELLVTDNGMAVAPNSTEGEMFNRKVAIINERNSLVKEKAVLLNKAKNVKEQKNSPAIKKIDEQLQKLEQELKQIEANLQKK</sequence>
<organism evidence="4 5">
    <name type="scientific">Adhaeribacter aerolatus</name>
    <dbReference type="NCBI Taxonomy" id="670289"/>
    <lineage>
        <taxon>Bacteria</taxon>
        <taxon>Pseudomonadati</taxon>
        <taxon>Bacteroidota</taxon>
        <taxon>Cytophagia</taxon>
        <taxon>Cytophagales</taxon>
        <taxon>Hymenobacteraceae</taxon>
        <taxon>Adhaeribacter</taxon>
    </lineage>
</organism>
<dbReference type="Pfam" id="PF20606">
    <property type="entry name" value="DUF6799"/>
    <property type="match status" value="1"/>
</dbReference>
<feature type="chain" id="PRO_5021723886" description="DUF6799 domain-containing protein" evidence="2">
    <location>
        <begin position="27"/>
        <end position="213"/>
    </location>
</feature>